<evidence type="ECO:0000256" key="6">
    <source>
        <dbReference type="ARBA" id="ARBA00022723"/>
    </source>
</evidence>
<dbReference type="EMBL" id="VTER01000001">
    <property type="protein sequence ID" value="TYS52100.1"/>
    <property type="molecule type" value="Genomic_DNA"/>
</dbReference>
<feature type="transmembrane region" description="Helical" evidence="12">
    <location>
        <begin position="131"/>
        <end position="148"/>
    </location>
</feature>
<dbReference type="GO" id="GO:0004222">
    <property type="term" value="F:metalloendopeptidase activity"/>
    <property type="evidence" value="ECO:0007669"/>
    <property type="project" value="InterPro"/>
</dbReference>
<dbReference type="InterPro" id="IPR056388">
    <property type="entry name" value="PH_YxkI"/>
</dbReference>
<dbReference type="Pfam" id="PF01435">
    <property type="entry name" value="Peptidase_M48"/>
    <property type="match status" value="1"/>
</dbReference>
<keyword evidence="7" id="KW-0378">Hydrolase</keyword>
<reference evidence="15 16" key="1">
    <citation type="submission" date="2019-08" db="EMBL/GenBank/DDBJ databases">
        <title>Bacillus genomes from the desert of Cuatro Cienegas, Coahuila.</title>
        <authorList>
            <person name="Olmedo-Alvarez G."/>
        </authorList>
    </citation>
    <scope>NUCLEOTIDE SEQUENCE [LARGE SCALE GENOMIC DNA]</scope>
    <source>
        <strain evidence="15 16">CH446_14T</strain>
    </source>
</reference>
<feature type="domain" description="Peptidase M48" evidence="13">
    <location>
        <begin position="330"/>
        <end position="545"/>
    </location>
</feature>
<accession>A0A5D4RM86</accession>
<evidence type="ECO:0000259" key="14">
    <source>
        <dbReference type="Pfam" id="PF23492"/>
    </source>
</evidence>
<feature type="transmembrane region" description="Helical" evidence="12">
    <location>
        <begin position="105"/>
        <end position="125"/>
    </location>
</feature>
<evidence type="ECO:0000256" key="1">
    <source>
        <dbReference type="ARBA" id="ARBA00001947"/>
    </source>
</evidence>
<keyword evidence="9 12" id="KW-1133">Transmembrane helix</keyword>
<proteinExistence type="predicted"/>
<feature type="transmembrane region" description="Helical" evidence="12">
    <location>
        <begin position="6"/>
        <end position="25"/>
    </location>
</feature>
<evidence type="ECO:0000256" key="4">
    <source>
        <dbReference type="ARBA" id="ARBA00022670"/>
    </source>
</evidence>
<dbReference type="GO" id="GO:0006508">
    <property type="term" value="P:proteolysis"/>
    <property type="evidence" value="ECO:0007669"/>
    <property type="project" value="UniProtKB-KW"/>
</dbReference>
<dbReference type="Proteomes" id="UP000322139">
    <property type="component" value="Unassembled WGS sequence"/>
</dbReference>
<keyword evidence="8" id="KW-0862">Zinc</keyword>
<keyword evidence="6" id="KW-0479">Metal-binding</keyword>
<evidence type="ECO:0000256" key="7">
    <source>
        <dbReference type="ARBA" id="ARBA00022801"/>
    </source>
</evidence>
<sequence length="567" mass="64345">MLPSITEMLVPIFWGFAIAGIGLLIGINHRKWAAAAEILLAAASIGWMIYKNGFLDSLLLISLLSTAYFSLFLAGIGYRKYRELKEELDRIEAEEWMVIRNAARIWTDILISLAVFLGAILFLIYGPEASPLKVFLLFGLIAAVAELGKRVIVFITLKIYFSEENNMLFIVSKLDCRELPLDALKEYREEEAADILRLHPLLTLFTSNSDFTTSLGQVQRLGAANETIYLNIADTDRLKEMISCYPECQTGKEAAAVLPLYHWKNLKRLAGKLYYAVTVKGISAYTSIILVLYFLEADSWAIAASAFLYWLINLYLSDRVLKIAMDAKEIENAEIRQMAERIFAKAGIPGVKVYETDSPQYNGLATGMNIGRGMVTITTATLSLPPSSIESILAHEAIHVKKRDVLWSQIWRIAYFLLLGSGVWLLLDRVPDISEYPVPVFIGVWLLMMFLPIYQSFISQWMEVRADQLGAQLLEGGYSQMAGGLADLAERQDHEVNQSAEYRAAKDEKRRVISSLERDKLIWRLIEFQFMPHPPMYWRVQTLKNSSSPKGMIKRWAADRMRESFTR</sequence>
<keyword evidence="11 12" id="KW-0472">Membrane</keyword>
<feature type="transmembrane region" description="Helical" evidence="12">
    <location>
        <begin position="439"/>
        <end position="458"/>
    </location>
</feature>
<comment type="subcellular location">
    <subcellularLocation>
        <location evidence="2">Cell membrane</location>
        <topology evidence="2">Multi-pass membrane protein</topology>
    </subcellularLocation>
</comment>
<organism evidence="15 16">
    <name type="scientific">Bacillus infantis</name>
    <dbReference type="NCBI Taxonomy" id="324767"/>
    <lineage>
        <taxon>Bacteria</taxon>
        <taxon>Bacillati</taxon>
        <taxon>Bacillota</taxon>
        <taxon>Bacilli</taxon>
        <taxon>Bacillales</taxon>
        <taxon>Bacillaceae</taxon>
        <taxon>Bacillus</taxon>
    </lineage>
</organism>
<evidence type="ECO:0000256" key="2">
    <source>
        <dbReference type="ARBA" id="ARBA00004651"/>
    </source>
</evidence>
<feature type="transmembrane region" description="Helical" evidence="12">
    <location>
        <begin position="32"/>
        <end position="50"/>
    </location>
</feature>
<name>A0A5D4RM86_9BACI</name>
<evidence type="ECO:0000256" key="5">
    <source>
        <dbReference type="ARBA" id="ARBA00022692"/>
    </source>
</evidence>
<keyword evidence="4 15" id="KW-0645">Protease</keyword>
<dbReference type="AlphaFoldDB" id="A0A5D4RM86"/>
<dbReference type="RefSeq" id="WP_148973080.1">
    <property type="nucleotide sequence ID" value="NZ_VTER01000001.1"/>
</dbReference>
<feature type="transmembrane region" description="Helical" evidence="12">
    <location>
        <begin position="410"/>
        <end position="427"/>
    </location>
</feature>
<dbReference type="PANTHER" id="PTHR43221">
    <property type="entry name" value="PROTEASE HTPX"/>
    <property type="match status" value="1"/>
</dbReference>
<gene>
    <name evidence="15" type="ORF">FZD51_01250</name>
</gene>
<dbReference type="CDD" id="cd07329">
    <property type="entry name" value="M56_like"/>
    <property type="match status" value="1"/>
</dbReference>
<keyword evidence="3" id="KW-1003">Cell membrane</keyword>
<evidence type="ECO:0000256" key="11">
    <source>
        <dbReference type="ARBA" id="ARBA00023136"/>
    </source>
</evidence>
<evidence type="ECO:0000256" key="3">
    <source>
        <dbReference type="ARBA" id="ARBA00022475"/>
    </source>
</evidence>
<feature type="domain" description="YxkI PH" evidence="14">
    <location>
        <begin position="158"/>
        <end position="245"/>
    </location>
</feature>
<evidence type="ECO:0000256" key="8">
    <source>
        <dbReference type="ARBA" id="ARBA00022833"/>
    </source>
</evidence>
<feature type="transmembrane region" description="Helical" evidence="12">
    <location>
        <begin position="300"/>
        <end position="316"/>
    </location>
</feature>
<feature type="transmembrane region" description="Helical" evidence="12">
    <location>
        <begin position="273"/>
        <end position="294"/>
    </location>
</feature>
<evidence type="ECO:0000259" key="13">
    <source>
        <dbReference type="Pfam" id="PF01435"/>
    </source>
</evidence>
<keyword evidence="5 12" id="KW-0812">Transmembrane</keyword>
<keyword evidence="10 15" id="KW-0482">Metalloprotease</keyword>
<dbReference type="InterPro" id="IPR050083">
    <property type="entry name" value="HtpX_protease"/>
</dbReference>
<evidence type="ECO:0000256" key="9">
    <source>
        <dbReference type="ARBA" id="ARBA00022989"/>
    </source>
</evidence>
<dbReference type="GO" id="GO:0046872">
    <property type="term" value="F:metal ion binding"/>
    <property type="evidence" value="ECO:0007669"/>
    <property type="project" value="UniProtKB-KW"/>
</dbReference>
<dbReference type="Gene3D" id="3.30.2010.10">
    <property type="entry name" value="Metalloproteases ('zincins'), catalytic domain"/>
    <property type="match status" value="1"/>
</dbReference>
<comment type="cofactor">
    <cofactor evidence="1">
        <name>Zn(2+)</name>
        <dbReference type="ChEBI" id="CHEBI:29105"/>
    </cofactor>
</comment>
<protein>
    <submittedName>
        <fullName evidence="15">M48 family metalloprotease</fullName>
    </submittedName>
</protein>
<dbReference type="GO" id="GO:0005886">
    <property type="term" value="C:plasma membrane"/>
    <property type="evidence" value="ECO:0007669"/>
    <property type="project" value="UniProtKB-SubCell"/>
</dbReference>
<dbReference type="PANTHER" id="PTHR43221:SF1">
    <property type="entry name" value="PROTEASE HTPX"/>
    <property type="match status" value="1"/>
</dbReference>
<comment type="caution">
    <text evidence="15">The sequence shown here is derived from an EMBL/GenBank/DDBJ whole genome shotgun (WGS) entry which is preliminary data.</text>
</comment>
<feature type="transmembrane region" description="Helical" evidence="12">
    <location>
        <begin position="56"/>
        <end position="78"/>
    </location>
</feature>
<evidence type="ECO:0000256" key="10">
    <source>
        <dbReference type="ARBA" id="ARBA00023049"/>
    </source>
</evidence>
<dbReference type="InterPro" id="IPR001915">
    <property type="entry name" value="Peptidase_M48"/>
</dbReference>
<evidence type="ECO:0000313" key="16">
    <source>
        <dbReference type="Proteomes" id="UP000322139"/>
    </source>
</evidence>
<evidence type="ECO:0000313" key="15">
    <source>
        <dbReference type="EMBL" id="TYS52100.1"/>
    </source>
</evidence>
<evidence type="ECO:0000256" key="12">
    <source>
        <dbReference type="SAM" id="Phobius"/>
    </source>
</evidence>
<dbReference type="Pfam" id="PF23492">
    <property type="entry name" value="bPH_9"/>
    <property type="match status" value="1"/>
</dbReference>